<proteinExistence type="predicted"/>
<evidence type="ECO:0000313" key="2">
    <source>
        <dbReference type="EMBL" id="CAK9260504.1"/>
    </source>
</evidence>
<dbReference type="EMBL" id="OZ020108">
    <property type="protein sequence ID" value="CAK9260504.1"/>
    <property type="molecule type" value="Genomic_DNA"/>
</dbReference>
<name>A0ABP0W1T7_9BRYO</name>
<protein>
    <submittedName>
        <fullName evidence="2">Uncharacterized protein</fullName>
    </submittedName>
</protein>
<gene>
    <name evidence="2" type="ORF">CSSPJE1EN1_LOCUS5982</name>
</gene>
<accession>A0ABP0W1T7</accession>
<sequence length="139" mass="15967">MMEMQDDKLQHQQPEEGWQKKKKKSWKKQQLSVLPYKKEMGEQDVVTVTQVREDEEEPDDFKKDRSDEDTDCGIVVPLTDAKCRRIATVSVEDEELEALTPIAVISEFKDRGAPPLWEEMKLVVVREPGAALILNGIEV</sequence>
<feature type="region of interest" description="Disordered" evidence="1">
    <location>
        <begin position="1"/>
        <end position="27"/>
    </location>
</feature>
<feature type="compositionally biased region" description="Basic and acidic residues" evidence="1">
    <location>
        <begin position="1"/>
        <end position="19"/>
    </location>
</feature>
<dbReference type="Proteomes" id="UP001497444">
    <property type="component" value="Chromosome 13"/>
</dbReference>
<evidence type="ECO:0000256" key="1">
    <source>
        <dbReference type="SAM" id="MobiDB-lite"/>
    </source>
</evidence>
<feature type="region of interest" description="Disordered" evidence="1">
    <location>
        <begin position="49"/>
        <end position="70"/>
    </location>
</feature>
<organism evidence="2 3">
    <name type="scientific">Sphagnum jensenii</name>
    <dbReference type="NCBI Taxonomy" id="128206"/>
    <lineage>
        <taxon>Eukaryota</taxon>
        <taxon>Viridiplantae</taxon>
        <taxon>Streptophyta</taxon>
        <taxon>Embryophyta</taxon>
        <taxon>Bryophyta</taxon>
        <taxon>Sphagnophytina</taxon>
        <taxon>Sphagnopsida</taxon>
        <taxon>Sphagnales</taxon>
        <taxon>Sphagnaceae</taxon>
        <taxon>Sphagnum</taxon>
    </lineage>
</organism>
<evidence type="ECO:0000313" key="3">
    <source>
        <dbReference type="Proteomes" id="UP001497444"/>
    </source>
</evidence>
<keyword evidence="3" id="KW-1185">Reference proteome</keyword>
<reference evidence="2" key="1">
    <citation type="submission" date="2024-02" db="EMBL/GenBank/DDBJ databases">
        <authorList>
            <consortium name="ELIXIR-Norway"/>
            <consortium name="Elixir Norway"/>
        </authorList>
    </citation>
    <scope>NUCLEOTIDE SEQUENCE</scope>
</reference>